<feature type="chain" id="PRO_5040466606" description="Neuropeptide" evidence="1">
    <location>
        <begin position="21"/>
        <end position="336"/>
    </location>
</feature>
<feature type="signal peptide" evidence="1">
    <location>
        <begin position="1"/>
        <end position="20"/>
    </location>
</feature>
<name>A0A9P0EBG4_NEZVI</name>
<protein>
    <recommendedName>
        <fullName evidence="4">Neuropeptide</fullName>
    </recommendedName>
</protein>
<dbReference type="InterPro" id="IPR036383">
    <property type="entry name" value="TSP1_rpt_sf"/>
</dbReference>
<dbReference type="InterPro" id="IPR009003">
    <property type="entry name" value="Peptidase_S1_PA"/>
</dbReference>
<accession>A0A9P0EBG4</accession>
<dbReference type="AlphaFoldDB" id="A0A9P0EBG4"/>
<keyword evidence="1" id="KW-0732">Signal</keyword>
<organism evidence="2 3">
    <name type="scientific">Nezara viridula</name>
    <name type="common">Southern green stink bug</name>
    <name type="synonym">Cimex viridulus</name>
    <dbReference type="NCBI Taxonomy" id="85310"/>
    <lineage>
        <taxon>Eukaryota</taxon>
        <taxon>Metazoa</taxon>
        <taxon>Ecdysozoa</taxon>
        <taxon>Arthropoda</taxon>
        <taxon>Hexapoda</taxon>
        <taxon>Insecta</taxon>
        <taxon>Pterygota</taxon>
        <taxon>Neoptera</taxon>
        <taxon>Paraneoptera</taxon>
        <taxon>Hemiptera</taxon>
        <taxon>Heteroptera</taxon>
        <taxon>Panheteroptera</taxon>
        <taxon>Pentatomomorpha</taxon>
        <taxon>Pentatomoidea</taxon>
        <taxon>Pentatomidae</taxon>
        <taxon>Pentatominae</taxon>
        <taxon>Nezara</taxon>
    </lineage>
</organism>
<sequence>MERGRSWLILVVACVYPSSAAIPSHNMTVVSNKGTLLSIQQNNCTLPELCTNNHKWMQNLSYLFSPWSHWSKCKKNLSGSYIQIRERACIHPDICEKTILKEEKPCKRRKKKRRKKYREKLRTRARETDRLFHVIAVPSLVTTEHLGLLSTSRSGVEKSKRIYSKWSRWTMCSDSCLTQRYRWCKKVEVCGNDVIRQTAYCYTEGNHCEAWLQSKFALETTSYQTSPDNKPKLPTIPVHVSPVIPESKPETPTAPLQSSNTIDQQVTTAVHTPASDKWPACGVVPNNSYSDLNQINMLRIIGGRPTQNGKWPWIVAVLNRFKFISGGILWWYFSIT</sequence>
<reference evidence="2" key="1">
    <citation type="submission" date="2022-01" db="EMBL/GenBank/DDBJ databases">
        <authorList>
            <person name="King R."/>
        </authorList>
    </citation>
    <scope>NUCLEOTIDE SEQUENCE</scope>
</reference>
<dbReference type="InterPro" id="IPR000884">
    <property type="entry name" value="TSP1_rpt"/>
</dbReference>
<evidence type="ECO:0000313" key="2">
    <source>
        <dbReference type="EMBL" id="CAH1390816.1"/>
    </source>
</evidence>
<dbReference type="EMBL" id="OV725077">
    <property type="protein sequence ID" value="CAH1390816.1"/>
    <property type="molecule type" value="Genomic_DNA"/>
</dbReference>
<evidence type="ECO:0000256" key="1">
    <source>
        <dbReference type="SAM" id="SignalP"/>
    </source>
</evidence>
<evidence type="ECO:0000313" key="3">
    <source>
        <dbReference type="Proteomes" id="UP001152798"/>
    </source>
</evidence>
<dbReference type="SUPFAM" id="SSF50494">
    <property type="entry name" value="Trypsin-like serine proteases"/>
    <property type="match status" value="1"/>
</dbReference>
<dbReference type="SUPFAM" id="SSF82895">
    <property type="entry name" value="TSP-1 type 1 repeat"/>
    <property type="match status" value="1"/>
</dbReference>
<gene>
    <name evidence="2" type="ORF">NEZAVI_LOCUS1945</name>
</gene>
<keyword evidence="3" id="KW-1185">Reference proteome</keyword>
<dbReference type="OrthoDB" id="10004439at2759"/>
<proteinExistence type="predicted"/>
<evidence type="ECO:0008006" key="4">
    <source>
        <dbReference type="Google" id="ProtNLM"/>
    </source>
</evidence>
<dbReference type="SMART" id="SM00209">
    <property type="entry name" value="TSP1"/>
    <property type="match status" value="2"/>
</dbReference>
<dbReference type="Proteomes" id="UP001152798">
    <property type="component" value="Chromosome 1"/>
</dbReference>